<keyword evidence="2" id="KW-1185">Reference proteome</keyword>
<dbReference type="AlphaFoldDB" id="A0A8K1CWA9"/>
<accession>A0A8K1CWA9</accession>
<proteinExistence type="predicted"/>
<protein>
    <submittedName>
        <fullName evidence="1">Uncharacterized protein</fullName>
    </submittedName>
</protein>
<dbReference type="EMBL" id="SPLM01000001">
    <property type="protein sequence ID" value="TMW69428.1"/>
    <property type="molecule type" value="Genomic_DNA"/>
</dbReference>
<dbReference type="OrthoDB" id="59650at2759"/>
<evidence type="ECO:0000313" key="1">
    <source>
        <dbReference type="EMBL" id="TMW69428.1"/>
    </source>
</evidence>
<comment type="caution">
    <text evidence="1">The sequence shown here is derived from an EMBL/GenBank/DDBJ whole genome shotgun (WGS) entry which is preliminary data.</text>
</comment>
<sequence>MDEREFQRLLERFPVVRKKTHARVEWNSMHGAHTDESAKTAAAAALINAQLTSIDESETMTVALNKFLRSYFSAVETQRIEGEFNKAHIDFLSGLSLEDIDDLCAQFVSDIRQ</sequence>
<evidence type="ECO:0000313" key="2">
    <source>
        <dbReference type="Proteomes" id="UP000794436"/>
    </source>
</evidence>
<dbReference type="Proteomes" id="UP000794436">
    <property type="component" value="Unassembled WGS sequence"/>
</dbReference>
<gene>
    <name evidence="1" type="ORF">Poli38472_001584</name>
</gene>
<reference evidence="1" key="1">
    <citation type="submission" date="2019-03" db="EMBL/GenBank/DDBJ databases">
        <title>Long read genome sequence of the mycoparasitic Pythium oligandrum ATCC 38472 isolated from sugarbeet rhizosphere.</title>
        <authorList>
            <person name="Gaulin E."/>
        </authorList>
    </citation>
    <scope>NUCLEOTIDE SEQUENCE</scope>
    <source>
        <strain evidence="1">ATCC 38472_TT</strain>
    </source>
</reference>
<organism evidence="1 2">
    <name type="scientific">Pythium oligandrum</name>
    <name type="common">Mycoparasitic fungus</name>
    <dbReference type="NCBI Taxonomy" id="41045"/>
    <lineage>
        <taxon>Eukaryota</taxon>
        <taxon>Sar</taxon>
        <taxon>Stramenopiles</taxon>
        <taxon>Oomycota</taxon>
        <taxon>Peronosporomycetes</taxon>
        <taxon>Pythiales</taxon>
        <taxon>Pythiaceae</taxon>
        <taxon>Pythium</taxon>
    </lineage>
</organism>
<name>A0A8K1CWA9_PYTOL</name>